<dbReference type="RefSeq" id="WP_246386013.1">
    <property type="nucleotide sequence ID" value="NZ_JACHZF010000012.1"/>
</dbReference>
<feature type="chain" id="PRO_5030869811" evidence="1">
    <location>
        <begin position="31"/>
        <end position="347"/>
    </location>
</feature>
<sequence length="347" mass="36659">MPNLHLLNPLRPLLGGLIMLAVAAACHAQAAETSPLPLDPAALERLDAQAAGLDRLHAVVVAEQGEIRFERAYGGPGVDRPTNIKSLSKTVLAALVGAAIEAGVIDSPDRSVADLLGDRVPAGADPRVREITVGHLLSLQAGLQRTSGANYGSWVASADWVRDALSRPFVDEPGGRMLYSTGSSHLLSAALTRAGGESTLALARRLLGEPLGITIPAWPRDPQGVYFGGNDMRLSPRALVRIGELYRLGGVIDDRRVLPEGWVEASWQPRGTSPWTGDGYGYGWFVTELAGERVYYGRGFGGQALFVIPARALTVAITADPTPPSPGGAFQQELNALVATLLGEERG</sequence>
<feature type="signal peptide" evidence="1">
    <location>
        <begin position="1"/>
        <end position="30"/>
    </location>
</feature>
<dbReference type="Gene3D" id="3.40.710.10">
    <property type="entry name" value="DD-peptidase/beta-lactamase superfamily"/>
    <property type="match status" value="1"/>
</dbReference>
<evidence type="ECO:0000313" key="3">
    <source>
        <dbReference type="EMBL" id="MBB3331091.1"/>
    </source>
</evidence>
<dbReference type="InterPro" id="IPR050789">
    <property type="entry name" value="Diverse_Enzym_Activities"/>
</dbReference>
<dbReference type="EMBL" id="JACHZF010000012">
    <property type="protein sequence ID" value="MBB3331091.1"/>
    <property type="molecule type" value="Genomic_DNA"/>
</dbReference>
<dbReference type="SUPFAM" id="SSF56601">
    <property type="entry name" value="beta-lactamase/transpeptidase-like"/>
    <property type="match status" value="1"/>
</dbReference>
<gene>
    <name evidence="3" type="ORF">BDK63_001970</name>
</gene>
<accession>A0A7W5K396</accession>
<comment type="caution">
    <text evidence="3">The sequence shown here is derived from an EMBL/GenBank/DDBJ whole genome shotgun (WGS) entry which is preliminary data.</text>
</comment>
<dbReference type="Proteomes" id="UP000553442">
    <property type="component" value="Unassembled WGS sequence"/>
</dbReference>
<dbReference type="Pfam" id="PF00144">
    <property type="entry name" value="Beta-lactamase"/>
    <property type="match status" value="1"/>
</dbReference>
<keyword evidence="1" id="KW-0732">Signal</keyword>
<evidence type="ECO:0000313" key="4">
    <source>
        <dbReference type="Proteomes" id="UP000553442"/>
    </source>
</evidence>
<keyword evidence="4" id="KW-1185">Reference proteome</keyword>
<dbReference type="PANTHER" id="PTHR43283:SF7">
    <property type="entry name" value="BETA-LACTAMASE-RELATED DOMAIN-CONTAINING PROTEIN"/>
    <property type="match status" value="1"/>
</dbReference>
<protein>
    <submittedName>
        <fullName evidence="3">CubicO group peptidase (Beta-lactamase class C family)</fullName>
    </submittedName>
</protein>
<organism evidence="3 4">
    <name type="scientific">Halomonas campaniensis</name>
    <dbReference type="NCBI Taxonomy" id="213554"/>
    <lineage>
        <taxon>Bacteria</taxon>
        <taxon>Pseudomonadati</taxon>
        <taxon>Pseudomonadota</taxon>
        <taxon>Gammaproteobacteria</taxon>
        <taxon>Oceanospirillales</taxon>
        <taxon>Halomonadaceae</taxon>
        <taxon>Halomonas</taxon>
    </lineage>
</organism>
<feature type="domain" description="Beta-lactamase-related" evidence="2">
    <location>
        <begin position="58"/>
        <end position="338"/>
    </location>
</feature>
<name>A0A7W5K396_9GAMM</name>
<proteinExistence type="predicted"/>
<reference evidence="3 4" key="1">
    <citation type="submission" date="2020-08" db="EMBL/GenBank/DDBJ databases">
        <title>Genomic Encyclopedia of Archaeal and Bacterial Type Strains, Phase II (KMG-II): from individual species to whole genera.</title>
        <authorList>
            <person name="Goeker M."/>
        </authorList>
    </citation>
    <scope>NUCLEOTIDE SEQUENCE [LARGE SCALE GENOMIC DNA]</scope>
    <source>
        <strain evidence="3 4">5AG</strain>
    </source>
</reference>
<dbReference type="PANTHER" id="PTHR43283">
    <property type="entry name" value="BETA-LACTAMASE-RELATED"/>
    <property type="match status" value="1"/>
</dbReference>
<dbReference type="AlphaFoldDB" id="A0A7W5K396"/>
<dbReference type="InterPro" id="IPR001466">
    <property type="entry name" value="Beta-lactam-related"/>
</dbReference>
<evidence type="ECO:0000256" key="1">
    <source>
        <dbReference type="SAM" id="SignalP"/>
    </source>
</evidence>
<dbReference type="InterPro" id="IPR012338">
    <property type="entry name" value="Beta-lactam/transpept-like"/>
</dbReference>
<evidence type="ECO:0000259" key="2">
    <source>
        <dbReference type="Pfam" id="PF00144"/>
    </source>
</evidence>